<comment type="caution">
    <text evidence="1">The sequence shown here is derived from an EMBL/GenBank/DDBJ whole genome shotgun (WGS) entry which is preliminary data.</text>
</comment>
<sequence length="95" mass="10519">MAKAFLEITLKVDNADRGNAAGVYNKYKAPFLEQIKGAESKELLVRDEDVQVLHGFETVQDAQAYLSSGLFTNDVVVALKPYLKANPDVRIYDVA</sequence>
<evidence type="ECO:0000313" key="1">
    <source>
        <dbReference type="EMBL" id="TDW99011.1"/>
    </source>
</evidence>
<dbReference type="EMBL" id="SODV01000001">
    <property type="protein sequence ID" value="TDW99011.1"/>
    <property type="molecule type" value="Genomic_DNA"/>
</dbReference>
<accession>A0A4R8DM27</accession>
<dbReference type="RefSeq" id="WP_133989366.1">
    <property type="nucleotide sequence ID" value="NZ_SODV01000001.1"/>
</dbReference>
<keyword evidence="2" id="KW-1185">Reference proteome</keyword>
<proteinExistence type="predicted"/>
<reference evidence="1 2" key="1">
    <citation type="submission" date="2019-03" db="EMBL/GenBank/DDBJ databases">
        <title>Genomic Encyclopedia of Type Strains, Phase IV (KMG-IV): sequencing the most valuable type-strain genomes for metagenomic binning, comparative biology and taxonomic classification.</title>
        <authorList>
            <person name="Goeker M."/>
        </authorList>
    </citation>
    <scope>NUCLEOTIDE SEQUENCE [LARGE SCALE GENOMIC DNA]</scope>
    <source>
        <strain evidence="1 2">DSM 100059</strain>
    </source>
</reference>
<dbReference type="AlphaFoldDB" id="A0A4R8DM27"/>
<dbReference type="Proteomes" id="UP000294498">
    <property type="component" value="Unassembled WGS sequence"/>
</dbReference>
<dbReference type="OrthoDB" id="1163038at2"/>
<evidence type="ECO:0000313" key="2">
    <source>
        <dbReference type="Proteomes" id="UP000294498"/>
    </source>
</evidence>
<protein>
    <submittedName>
        <fullName evidence="1">Uncharacterized protein</fullName>
    </submittedName>
</protein>
<name>A0A4R8DM27_9BACT</name>
<gene>
    <name evidence="1" type="ORF">EDB95_0018</name>
</gene>
<organism evidence="1 2">
    <name type="scientific">Dinghuibacter silviterrae</name>
    <dbReference type="NCBI Taxonomy" id="1539049"/>
    <lineage>
        <taxon>Bacteria</taxon>
        <taxon>Pseudomonadati</taxon>
        <taxon>Bacteroidota</taxon>
        <taxon>Chitinophagia</taxon>
        <taxon>Chitinophagales</taxon>
        <taxon>Chitinophagaceae</taxon>
        <taxon>Dinghuibacter</taxon>
    </lineage>
</organism>